<accession>A0ABS6Z9Y8</accession>
<comment type="caution">
    <text evidence="1">The sequence shown here is derived from an EMBL/GenBank/DDBJ whole genome shotgun (WGS) entry which is preliminary data.</text>
</comment>
<dbReference type="EMBL" id="WTFF01000175">
    <property type="protein sequence ID" value="MBW5484568.1"/>
    <property type="molecule type" value="Genomic_DNA"/>
</dbReference>
<name>A0ABS6Z9Y8_9ACTN</name>
<organism evidence="1 2">
    <name type="scientific">Streptomyces bambusae</name>
    <dbReference type="NCBI Taxonomy" id="1550616"/>
    <lineage>
        <taxon>Bacteria</taxon>
        <taxon>Bacillati</taxon>
        <taxon>Actinomycetota</taxon>
        <taxon>Actinomycetes</taxon>
        <taxon>Kitasatosporales</taxon>
        <taxon>Streptomycetaceae</taxon>
        <taxon>Streptomyces</taxon>
    </lineage>
</organism>
<proteinExistence type="predicted"/>
<dbReference type="RefSeq" id="WP_219669109.1">
    <property type="nucleotide sequence ID" value="NZ_WTFF01000175.1"/>
</dbReference>
<sequence length="122" mass="12837">MTAAAPGTAFAFTVRVQASAGPPVTVEAIGQPSRALSVTIRPTLPVAVAAGEAREVIVEIRVADCVHIARNSGLPFLEVTLSNERQKEAHSYILGDRYAADLSTALTRACPVDRDRAQPSPS</sequence>
<evidence type="ECO:0000313" key="1">
    <source>
        <dbReference type="EMBL" id="MBW5484568.1"/>
    </source>
</evidence>
<protein>
    <submittedName>
        <fullName evidence="1">Uncharacterized protein</fullName>
    </submittedName>
</protein>
<reference evidence="1 2" key="1">
    <citation type="submission" date="2019-12" db="EMBL/GenBank/DDBJ databases">
        <title>Genome sequence of Streptomyces bambusae.</title>
        <authorList>
            <person name="Bansal K."/>
            <person name="Choksket S."/>
            <person name="Korpole S."/>
            <person name="Patil P.B."/>
        </authorList>
    </citation>
    <scope>NUCLEOTIDE SEQUENCE [LARGE SCALE GENOMIC DNA]</scope>
    <source>
        <strain evidence="1 2">SK60</strain>
    </source>
</reference>
<evidence type="ECO:0000313" key="2">
    <source>
        <dbReference type="Proteomes" id="UP000812013"/>
    </source>
</evidence>
<dbReference type="Proteomes" id="UP000812013">
    <property type="component" value="Unassembled WGS sequence"/>
</dbReference>
<keyword evidence="2" id="KW-1185">Reference proteome</keyword>
<gene>
    <name evidence="1" type="ORF">GPJ59_22485</name>
</gene>